<comment type="subcellular location">
    <subcellularLocation>
        <location evidence="1">Membrane</location>
        <topology evidence="1">Multi-pass membrane protein</topology>
    </subcellularLocation>
</comment>
<keyword evidence="7" id="KW-1133">Transmembrane helix</keyword>
<evidence type="ECO:0000256" key="3">
    <source>
        <dbReference type="ARBA" id="ARBA00004991"/>
    </source>
</evidence>
<evidence type="ECO:0000256" key="7">
    <source>
        <dbReference type="ARBA" id="ARBA00022989"/>
    </source>
</evidence>
<protein>
    <submittedName>
        <fullName evidence="10">Glycosyltransferase family 2 protein</fullName>
    </submittedName>
</protein>
<keyword evidence="5" id="KW-0808">Transferase</keyword>
<feature type="region of interest" description="Disordered" evidence="9">
    <location>
        <begin position="315"/>
        <end position="336"/>
    </location>
</feature>
<dbReference type="Pfam" id="PF13506">
    <property type="entry name" value="Glyco_transf_21"/>
    <property type="match status" value="1"/>
</dbReference>
<dbReference type="EMBL" id="JAROCE010000001">
    <property type="protein sequence ID" value="MFM2719877.1"/>
    <property type="molecule type" value="Genomic_DNA"/>
</dbReference>
<keyword evidence="6" id="KW-0812">Transmembrane</keyword>
<dbReference type="Gene3D" id="3.90.550.10">
    <property type="entry name" value="Spore Coat Polysaccharide Biosynthesis Protein SpsA, Chain A"/>
    <property type="match status" value="1"/>
</dbReference>
<evidence type="ECO:0000256" key="6">
    <source>
        <dbReference type="ARBA" id="ARBA00022692"/>
    </source>
</evidence>
<comment type="pathway">
    <text evidence="2">Lipid metabolism; sphingolipid metabolism.</text>
</comment>
<dbReference type="Proteomes" id="UP001630303">
    <property type="component" value="Unassembled WGS sequence"/>
</dbReference>
<sequence>MRLAAEYVLPLRWSDDDAIGDLTDYLGELAGWIDVTVVDGSDAPLFAAHARAFPGLVRHVRPALAHGANGKVRGVLTGVAVARHERIVLADDDVRYDRAGLDAVVSALADADLVAPQNVFDPLPWHARWDTGRTLLNRAFHRDYSGTYGIRRSVLERTGGYDPDCLFENLELERTVRAAGGVVRLRRDVFVVRRPPTLSHFLGQRVRQAYDSLAQPPRLLLELTLLPTIVALRRRRGVLLLIALGVVAAAEGGRRRAGGRGVFRPSAALWAPVWAIERSVTSWIAVGARVRGGVRYAGTRVARAATPLRVLRRRHSPGGLSRNAGPVKSGIAADGG</sequence>
<evidence type="ECO:0000256" key="8">
    <source>
        <dbReference type="ARBA" id="ARBA00023136"/>
    </source>
</evidence>
<gene>
    <name evidence="10" type="ORF">P5G46_05120</name>
</gene>
<evidence type="ECO:0000256" key="5">
    <source>
        <dbReference type="ARBA" id="ARBA00022679"/>
    </source>
</evidence>
<evidence type="ECO:0000256" key="2">
    <source>
        <dbReference type="ARBA" id="ARBA00004760"/>
    </source>
</evidence>
<comment type="pathway">
    <text evidence="3">Sphingolipid metabolism.</text>
</comment>
<keyword evidence="4" id="KW-0328">Glycosyltransferase</keyword>
<comment type="caution">
    <text evidence="10">The sequence shown here is derived from an EMBL/GenBank/DDBJ whole genome shotgun (WGS) entry which is preliminary data.</text>
</comment>
<name>A0ABW9GGD7_9MICO</name>
<evidence type="ECO:0000256" key="9">
    <source>
        <dbReference type="SAM" id="MobiDB-lite"/>
    </source>
</evidence>
<dbReference type="InterPro" id="IPR029044">
    <property type="entry name" value="Nucleotide-diphossugar_trans"/>
</dbReference>
<keyword evidence="8" id="KW-0472">Membrane</keyword>
<evidence type="ECO:0000313" key="10">
    <source>
        <dbReference type="EMBL" id="MFM2719877.1"/>
    </source>
</evidence>
<dbReference type="SUPFAM" id="SSF53448">
    <property type="entry name" value="Nucleotide-diphospho-sugar transferases"/>
    <property type="match status" value="1"/>
</dbReference>
<proteinExistence type="predicted"/>
<keyword evidence="11" id="KW-1185">Reference proteome</keyword>
<organism evidence="10 11">
    <name type="scientific">Microbacterium mcarthurae</name>
    <dbReference type="NCBI Taxonomy" id="3035918"/>
    <lineage>
        <taxon>Bacteria</taxon>
        <taxon>Bacillati</taxon>
        <taxon>Actinomycetota</taxon>
        <taxon>Actinomycetes</taxon>
        <taxon>Micrococcales</taxon>
        <taxon>Microbacteriaceae</taxon>
        <taxon>Microbacterium</taxon>
    </lineage>
</organism>
<evidence type="ECO:0000256" key="1">
    <source>
        <dbReference type="ARBA" id="ARBA00004141"/>
    </source>
</evidence>
<evidence type="ECO:0000313" key="11">
    <source>
        <dbReference type="Proteomes" id="UP001630303"/>
    </source>
</evidence>
<accession>A0ABW9GGD7</accession>
<evidence type="ECO:0000256" key="4">
    <source>
        <dbReference type="ARBA" id="ARBA00022676"/>
    </source>
</evidence>
<dbReference type="RefSeq" id="WP_408905120.1">
    <property type="nucleotide sequence ID" value="NZ_JAROCE010000001.1"/>
</dbReference>
<dbReference type="InterPro" id="IPR025993">
    <property type="entry name" value="Ceramide_glucosylTrfase"/>
</dbReference>
<reference evidence="10 11" key="1">
    <citation type="submission" date="2023-03" db="EMBL/GenBank/DDBJ databases">
        <title>MT1 and MT2 Draft Genomes of Novel Species.</title>
        <authorList>
            <person name="Venkateswaran K."/>
        </authorList>
    </citation>
    <scope>NUCLEOTIDE SEQUENCE [LARGE SCALE GENOMIC DNA]</scope>
    <source>
        <strain evidence="10 11">IF8SW-P5</strain>
    </source>
</reference>